<dbReference type="SUPFAM" id="SSF53137">
    <property type="entry name" value="Translational machinery components"/>
    <property type="match status" value="1"/>
</dbReference>
<name>A0A3N1VNQ4_9BACT</name>
<dbReference type="EMBL" id="RJVA01000010">
    <property type="protein sequence ID" value="ROR01852.1"/>
    <property type="molecule type" value="Genomic_DNA"/>
</dbReference>
<dbReference type="InterPro" id="IPR042226">
    <property type="entry name" value="eFR1_2_sf"/>
</dbReference>
<proteinExistence type="predicted"/>
<dbReference type="RefSeq" id="WP_123289536.1">
    <property type="nucleotide sequence ID" value="NZ_RJVA01000010.1"/>
</dbReference>
<sequence>MKALHPSSLESLARRHAPEGSWILSVYLNLDPQVRANRRGAHKLVLEQMLKDLEATLEEDPQTLDHFREDAEWVRSQVGLHIPKGRSLVLFCDVSEGYTYQEDVPVRLPNGAWYERRPYIRPLLDAWKEYERTGIVVVDREKARFLVASMGQVEEVEEAFQTPAVRHRATSGTDHMRSQMVFQRRAATWSHWFLKEVADSLHDMIEDHGIDRVVLAGPEDVTAELKRILPKGVQARVAARVRASVTAKPKELLEAVTPVLREMDAAQERDLVFDCITAARKAQSESPKAVLGLDAVLNAVNQGRVYQILVPAGFTARGFHCPACDVLMDHAPSANACPYCSGALNDMDDVVWAACDRVLAMGGKVEEIGTNGAKESLKKEGPLGAFLR</sequence>
<reference evidence="1 2" key="1">
    <citation type="submission" date="2018-11" db="EMBL/GenBank/DDBJ databases">
        <title>Genomic Encyclopedia of Type Strains, Phase IV (KMG-IV): sequencing the most valuable type-strain genomes for metagenomic binning, comparative biology and taxonomic classification.</title>
        <authorList>
            <person name="Goeker M."/>
        </authorList>
    </citation>
    <scope>NUCLEOTIDE SEQUENCE [LARGE SCALE GENOMIC DNA]</scope>
    <source>
        <strain evidence="1 2">DSM 22027</strain>
    </source>
</reference>
<dbReference type="InterPro" id="IPR041202">
    <property type="entry name" value="BaeRF_family10"/>
</dbReference>
<gene>
    <name evidence="1" type="ORF">EDC27_1045</name>
</gene>
<organism evidence="1 2">
    <name type="scientific">Desulfosoma caldarium</name>
    <dbReference type="NCBI Taxonomy" id="610254"/>
    <lineage>
        <taxon>Bacteria</taxon>
        <taxon>Pseudomonadati</taxon>
        <taxon>Thermodesulfobacteriota</taxon>
        <taxon>Syntrophobacteria</taxon>
        <taxon>Syntrophobacterales</taxon>
        <taxon>Syntrophobacteraceae</taxon>
        <taxon>Desulfosoma</taxon>
    </lineage>
</organism>
<dbReference type="Pfam" id="PF18854">
    <property type="entry name" value="baeRF_family10"/>
    <property type="match status" value="1"/>
</dbReference>
<keyword evidence="2" id="KW-1185">Reference proteome</keyword>
<comment type="caution">
    <text evidence="1">The sequence shown here is derived from an EMBL/GenBank/DDBJ whole genome shotgun (WGS) entry which is preliminary data.</text>
</comment>
<dbReference type="Proteomes" id="UP000276223">
    <property type="component" value="Unassembled WGS sequence"/>
</dbReference>
<dbReference type="Gene3D" id="3.30.420.60">
    <property type="entry name" value="eRF1 domain 2"/>
    <property type="match status" value="1"/>
</dbReference>
<evidence type="ECO:0000313" key="1">
    <source>
        <dbReference type="EMBL" id="ROR01852.1"/>
    </source>
</evidence>
<dbReference type="AlphaFoldDB" id="A0A3N1VNQ4"/>
<accession>A0A3N1VNQ4</accession>
<evidence type="ECO:0000313" key="2">
    <source>
        <dbReference type="Proteomes" id="UP000276223"/>
    </source>
</evidence>
<protein>
    <submittedName>
        <fullName evidence="1">Protein required for attachment to host cells</fullName>
    </submittedName>
</protein>
<dbReference type="OrthoDB" id="5513375at2"/>